<reference evidence="18 19" key="1">
    <citation type="journal article" date="2015" name="Proc. Natl. Acad. Sci. U.S.A.">
        <title>Cultivation of a human-associated TM7 phylotype reveals a reduced genome and epibiotic parasitic lifestyle.</title>
        <authorList>
            <person name="He X."/>
            <person name="McLean J.S."/>
            <person name="Edlund A."/>
            <person name="Yooseph S."/>
            <person name="Hall A.P."/>
            <person name="Liu S.Y."/>
            <person name="Dorrestein P.C."/>
            <person name="Esquenazi E."/>
            <person name="Hunter R.C."/>
            <person name="Cheng G."/>
            <person name="Nelson K.E."/>
            <person name="Lux R."/>
            <person name="Shi W."/>
        </authorList>
    </citation>
    <scope>NUCLEOTIDE SEQUENCE [LARGE SCALE GENOMIC DNA]</scope>
    <source>
        <strain evidence="18 19">TM7x</strain>
    </source>
</reference>
<keyword evidence="14 16" id="KW-0961">Cell wall biogenesis/degradation</keyword>
<dbReference type="RefSeq" id="WP_039327718.1">
    <property type="nucleotide sequence ID" value="NZ_CP007496.1"/>
</dbReference>
<dbReference type="SUPFAM" id="SSF56176">
    <property type="entry name" value="FAD-binding/transporter-associated domain-like"/>
    <property type="match status" value="1"/>
</dbReference>
<feature type="active site" evidence="16">
    <location>
        <position position="335"/>
    </location>
</feature>
<dbReference type="EMBL" id="CP007496">
    <property type="protein sequence ID" value="AJA06594.1"/>
    <property type="molecule type" value="Genomic_DNA"/>
</dbReference>
<keyword evidence="8 16" id="KW-0274">FAD</keyword>
<evidence type="ECO:0000256" key="8">
    <source>
        <dbReference type="ARBA" id="ARBA00022827"/>
    </source>
</evidence>
<keyword evidence="6 16" id="KW-0132">Cell division</keyword>
<keyword evidence="19" id="KW-1185">Reference proteome</keyword>
<evidence type="ECO:0000259" key="17">
    <source>
        <dbReference type="PROSITE" id="PS51387"/>
    </source>
</evidence>
<feature type="domain" description="FAD-binding PCMH-type" evidence="17">
    <location>
        <begin position="17"/>
        <end position="189"/>
    </location>
</feature>
<dbReference type="KEGG" id="sox:TM7x_03000"/>
<dbReference type="NCBIfam" id="TIGR00179">
    <property type="entry name" value="murB"/>
    <property type="match status" value="1"/>
</dbReference>
<dbReference type="Gene3D" id="3.90.78.10">
    <property type="entry name" value="UDP-N-acetylenolpyruvoylglucosamine reductase, C-terminal domain"/>
    <property type="match status" value="1"/>
</dbReference>
<keyword evidence="10 16" id="KW-0133">Cell shape</keyword>
<evidence type="ECO:0000256" key="1">
    <source>
        <dbReference type="ARBA" id="ARBA00001974"/>
    </source>
</evidence>
<dbReference type="InterPro" id="IPR016167">
    <property type="entry name" value="FAD-bd_PCMH_sub1"/>
</dbReference>
<dbReference type="GO" id="GO:0071555">
    <property type="term" value="P:cell wall organization"/>
    <property type="evidence" value="ECO:0007669"/>
    <property type="project" value="UniProtKB-KW"/>
</dbReference>
<dbReference type="InterPro" id="IPR036318">
    <property type="entry name" value="FAD-bd_PCMH-like_sf"/>
</dbReference>
<dbReference type="InterPro" id="IPR016166">
    <property type="entry name" value="FAD-bd_PCMH"/>
</dbReference>
<dbReference type="Pfam" id="PF01565">
    <property type="entry name" value="FAD_binding_4"/>
    <property type="match status" value="1"/>
</dbReference>
<dbReference type="GO" id="GO:0008762">
    <property type="term" value="F:UDP-N-acetylmuramate dehydrogenase activity"/>
    <property type="evidence" value="ECO:0007669"/>
    <property type="project" value="UniProtKB-UniRule"/>
</dbReference>
<evidence type="ECO:0000313" key="18">
    <source>
        <dbReference type="EMBL" id="AJA06594.1"/>
    </source>
</evidence>
<dbReference type="Pfam" id="PF02873">
    <property type="entry name" value="MurB_C"/>
    <property type="match status" value="1"/>
</dbReference>
<evidence type="ECO:0000256" key="2">
    <source>
        <dbReference type="ARBA" id="ARBA00003921"/>
    </source>
</evidence>
<dbReference type="SUPFAM" id="SSF56194">
    <property type="entry name" value="Uridine diphospho-N-Acetylenolpyruvylglucosamine reductase, MurB, C-terminal domain"/>
    <property type="match status" value="1"/>
</dbReference>
<sequence>MDVMTNVPLKQYTTMKLGGETRYMVAVNSASDVVTLYRNARKENLPIFVLGGGSNVITRDETFEGIILLNKIEGFEVVADNDDTTDIKIGAGEVWDEVVERAVGLGLQGIEAMSGIPGTAGAAPVQNVGAYGQEIADTLVSLEAYDSKTDSIVTISADECDFSYRNSIFRDSQKGRYCILNITLRLNKAEPRPPFYASLQKYIEDNDIREVNLSVIRVAVLNIRSEKLPDPAEIPSAGSFFKNALIEKWQLEQLQKEYSDVPNYAMSDGRYKVPTGWLIDRAGLKGFASHGMRVYEKNALVLVNESATGYGDLAAIREQIIQTVYDKFGIRIEQEPLELSL</sequence>
<organism evidence="18 19">
    <name type="scientific">Candidatus Nanosynbacter lyticus</name>
    <dbReference type="NCBI Taxonomy" id="2093824"/>
    <lineage>
        <taxon>Bacteria</taxon>
        <taxon>Candidatus Saccharimonadota</taxon>
        <taxon>Candidatus Saccharimonadia</taxon>
        <taxon>Candidatus Nanosynbacterales</taxon>
        <taxon>Candidatus Nanosynbacteraceae</taxon>
        <taxon>Candidatus Nanosynbacter</taxon>
    </lineage>
</organism>
<comment type="pathway">
    <text evidence="4 16">Cell wall biogenesis; peptidoglycan biosynthesis.</text>
</comment>
<keyword evidence="11 16" id="KW-0573">Peptidoglycan synthesis</keyword>
<proteinExistence type="inferred from homology"/>
<evidence type="ECO:0000256" key="6">
    <source>
        <dbReference type="ARBA" id="ARBA00022618"/>
    </source>
</evidence>
<dbReference type="GO" id="GO:0051301">
    <property type="term" value="P:cell division"/>
    <property type="evidence" value="ECO:0007669"/>
    <property type="project" value="UniProtKB-KW"/>
</dbReference>
<feature type="active site" description="Proton donor" evidence="16">
    <location>
        <position position="239"/>
    </location>
</feature>
<comment type="catalytic activity">
    <reaction evidence="15 16">
        <text>UDP-N-acetyl-alpha-D-muramate + NADP(+) = UDP-N-acetyl-3-O-(1-carboxyvinyl)-alpha-D-glucosamine + NADPH + H(+)</text>
        <dbReference type="Rhea" id="RHEA:12248"/>
        <dbReference type="ChEBI" id="CHEBI:15378"/>
        <dbReference type="ChEBI" id="CHEBI:57783"/>
        <dbReference type="ChEBI" id="CHEBI:58349"/>
        <dbReference type="ChEBI" id="CHEBI:68483"/>
        <dbReference type="ChEBI" id="CHEBI:70757"/>
        <dbReference type="EC" id="1.3.1.98"/>
    </reaction>
</comment>
<dbReference type="GO" id="GO:0009252">
    <property type="term" value="P:peptidoglycan biosynthetic process"/>
    <property type="evidence" value="ECO:0007669"/>
    <property type="project" value="UniProtKB-UniRule"/>
</dbReference>
<accession>A0A6S4GTE8</accession>
<evidence type="ECO:0000256" key="15">
    <source>
        <dbReference type="ARBA" id="ARBA00048914"/>
    </source>
</evidence>
<keyword evidence="12 16" id="KW-0560">Oxidoreductase</keyword>
<evidence type="ECO:0000256" key="9">
    <source>
        <dbReference type="ARBA" id="ARBA00022857"/>
    </source>
</evidence>
<comment type="subcellular location">
    <subcellularLocation>
        <location evidence="3 16">Cytoplasm</location>
    </subcellularLocation>
</comment>
<dbReference type="PANTHER" id="PTHR21071:SF4">
    <property type="entry name" value="UDP-N-ACETYLENOLPYRUVOYLGLUCOSAMINE REDUCTASE"/>
    <property type="match status" value="1"/>
</dbReference>
<evidence type="ECO:0000256" key="16">
    <source>
        <dbReference type="HAMAP-Rule" id="MF_00037"/>
    </source>
</evidence>
<dbReference type="HAMAP" id="MF_00037">
    <property type="entry name" value="MurB"/>
    <property type="match status" value="1"/>
</dbReference>
<dbReference type="Gene3D" id="3.30.465.10">
    <property type="match status" value="1"/>
</dbReference>
<dbReference type="Proteomes" id="UP000030902">
    <property type="component" value="Chromosome"/>
</dbReference>
<protein>
    <recommendedName>
        <fullName evidence="16">UDP-N-acetylenolpyruvoylglucosamine reductase</fullName>
        <ecNumber evidence="16">1.3.1.98</ecNumber>
    </recommendedName>
    <alternativeName>
        <fullName evidence="16">UDP-N-acetylmuramate dehydrogenase</fullName>
    </alternativeName>
</protein>
<evidence type="ECO:0000256" key="12">
    <source>
        <dbReference type="ARBA" id="ARBA00023002"/>
    </source>
</evidence>
<keyword evidence="7 16" id="KW-0285">Flavoprotein</keyword>
<dbReference type="GO" id="GO:0071949">
    <property type="term" value="F:FAD binding"/>
    <property type="evidence" value="ECO:0007669"/>
    <property type="project" value="InterPro"/>
</dbReference>
<dbReference type="GO" id="GO:0005829">
    <property type="term" value="C:cytosol"/>
    <property type="evidence" value="ECO:0007669"/>
    <property type="project" value="TreeGrafter"/>
</dbReference>
<evidence type="ECO:0000256" key="7">
    <source>
        <dbReference type="ARBA" id="ARBA00022630"/>
    </source>
</evidence>
<gene>
    <name evidence="16" type="primary">murB</name>
    <name evidence="18" type="ORF">TM7x_03000</name>
</gene>
<evidence type="ECO:0000256" key="5">
    <source>
        <dbReference type="ARBA" id="ARBA00022490"/>
    </source>
</evidence>
<dbReference type="AlphaFoldDB" id="A0A6S4GTE8"/>
<keyword evidence="13 16" id="KW-0131">Cell cycle</keyword>
<evidence type="ECO:0000256" key="11">
    <source>
        <dbReference type="ARBA" id="ARBA00022984"/>
    </source>
</evidence>
<dbReference type="InterPro" id="IPR003170">
    <property type="entry name" value="MurB"/>
</dbReference>
<dbReference type="NCBIfam" id="NF010478">
    <property type="entry name" value="PRK13903.1"/>
    <property type="match status" value="1"/>
</dbReference>
<dbReference type="InterPro" id="IPR016169">
    <property type="entry name" value="FAD-bd_PCMH_sub2"/>
</dbReference>
<evidence type="ECO:0000256" key="10">
    <source>
        <dbReference type="ARBA" id="ARBA00022960"/>
    </source>
</evidence>
<keyword evidence="9 16" id="KW-0521">NADP</keyword>
<comment type="similarity">
    <text evidence="16">Belongs to the MurB family.</text>
</comment>
<dbReference type="PANTHER" id="PTHR21071">
    <property type="entry name" value="UDP-N-ACETYLENOLPYRUVOYLGLUCOSAMINE REDUCTASE"/>
    <property type="match status" value="1"/>
</dbReference>
<dbReference type="InterPro" id="IPR011601">
    <property type="entry name" value="MurB_C"/>
</dbReference>
<evidence type="ECO:0000256" key="13">
    <source>
        <dbReference type="ARBA" id="ARBA00023306"/>
    </source>
</evidence>
<dbReference type="InterPro" id="IPR036635">
    <property type="entry name" value="MurB_C_sf"/>
</dbReference>
<keyword evidence="5 16" id="KW-0963">Cytoplasm</keyword>
<dbReference type="Gene3D" id="3.30.43.10">
    <property type="entry name" value="Uridine Diphospho-n-acetylenolpyruvylglucosamine Reductase, domain 2"/>
    <property type="match status" value="1"/>
</dbReference>
<comment type="function">
    <text evidence="2 16">Cell wall formation.</text>
</comment>
<name>A0A6S4GTE8_9BACT</name>
<evidence type="ECO:0000313" key="19">
    <source>
        <dbReference type="Proteomes" id="UP000030902"/>
    </source>
</evidence>
<dbReference type="GO" id="GO:0008360">
    <property type="term" value="P:regulation of cell shape"/>
    <property type="evidence" value="ECO:0007669"/>
    <property type="project" value="UniProtKB-KW"/>
</dbReference>
<feature type="active site" evidence="16">
    <location>
        <position position="165"/>
    </location>
</feature>
<dbReference type="NCBIfam" id="NF000755">
    <property type="entry name" value="PRK00046.1"/>
    <property type="match status" value="1"/>
</dbReference>
<evidence type="ECO:0000256" key="14">
    <source>
        <dbReference type="ARBA" id="ARBA00023316"/>
    </source>
</evidence>
<evidence type="ECO:0000256" key="3">
    <source>
        <dbReference type="ARBA" id="ARBA00004496"/>
    </source>
</evidence>
<dbReference type="InterPro" id="IPR006094">
    <property type="entry name" value="Oxid_FAD_bind_N"/>
</dbReference>
<dbReference type="PROSITE" id="PS51387">
    <property type="entry name" value="FAD_PCMH"/>
    <property type="match status" value="1"/>
</dbReference>
<dbReference type="EC" id="1.3.1.98" evidence="16"/>
<evidence type="ECO:0000256" key="4">
    <source>
        <dbReference type="ARBA" id="ARBA00004752"/>
    </source>
</evidence>
<dbReference type="UniPathway" id="UPA00219"/>
<comment type="cofactor">
    <cofactor evidence="1 16">
        <name>FAD</name>
        <dbReference type="ChEBI" id="CHEBI:57692"/>
    </cofactor>
</comment>